<dbReference type="EMBL" id="UINC01140465">
    <property type="protein sequence ID" value="SVD27628.1"/>
    <property type="molecule type" value="Genomic_DNA"/>
</dbReference>
<dbReference type="Pfam" id="PF00288">
    <property type="entry name" value="GHMP_kinases_N"/>
    <property type="match status" value="1"/>
</dbReference>
<dbReference type="InterPro" id="IPR014721">
    <property type="entry name" value="Ribsml_uS5_D2-typ_fold_subgr"/>
</dbReference>
<name>A0A382U1T5_9ZZZZ</name>
<keyword evidence="5" id="KW-0067">ATP-binding</keyword>
<evidence type="ECO:0000256" key="3">
    <source>
        <dbReference type="ARBA" id="ARBA00022741"/>
    </source>
</evidence>
<evidence type="ECO:0000256" key="4">
    <source>
        <dbReference type="ARBA" id="ARBA00022777"/>
    </source>
</evidence>
<keyword evidence="4" id="KW-0418">Kinase</keyword>
<keyword evidence="1" id="KW-0028">Amino-acid biosynthesis</keyword>
<dbReference type="SUPFAM" id="SSF54211">
    <property type="entry name" value="Ribosomal protein S5 domain 2-like"/>
    <property type="match status" value="1"/>
</dbReference>
<evidence type="ECO:0000256" key="5">
    <source>
        <dbReference type="ARBA" id="ARBA00022840"/>
    </source>
</evidence>
<keyword evidence="3" id="KW-0547">Nucleotide-binding</keyword>
<evidence type="ECO:0000259" key="6">
    <source>
        <dbReference type="Pfam" id="PF00288"/>
    </source>
</evidence>
<sequence>VDIGADDVFAIPSPKWKISIEGVGSEGIPTQVEKNTAGLAARFLLQNHGIKSAAHLHIKKGIRPGSGLGSSAASSAASVLAVARLFGIPAEADELILCASEGEKASAGTAHADNVAAALLGGFTVVTKKTPMTLLQIEPPKDLRIVVAMPTVHI</sequence>
<dbReference type="PRINTS" id="PR00958">
    <property type="entry name" value="HOMSERKINASE"/>
</dbReference>
<organism evidence="7">
    <name type="scientific">marine metagenome</name>
    <dbReference type="NCBI Taxonomy" id="408172"/>
    <lineage>
        <taxon>unclassified sequences</taxon>
        <taxon>metagenomes</taxon>
        <taxon>ecological metagenomes</taxon>
    </lineage>
</organism>
<dbReference type="PANTHER" id="PTHR20861:SF1">
    <property type="entry name" value="HOMOSERINE KINASE"/>
    <property type="match status" value="1"/>
</dbReference>
<keyword evidence="2" id="KW-0808">Transferase</keyword>
<feature type="domain" description="GHMP kinase N-terminal" evidence="6">
    <location>
        <begin position="39"/>
        <end position="122"/>
    </location>
</feature>
<evidence type="ECO:0000256" key="2">
    <source>
        <dbReference type="ARBA" id="ARBA00022679"/>
    </source>
</evidence>
<dbReference type="InterPro" id="IPR020568">
    <property type="entry name" value="Ribosomal_Su5_D2-typ_SF"/>
</dbReference>
<dbReference type="GO" id="GO:0016301">
    <property type="term" value="F:kinase activity"/>
    <property type="evidence" value="ECO:0007669"/>
    <property type="project" value="UniProtKB-KW"/>
</dbReference>
<accession>A0A382U1T5</accession>
<feature type="non-terminal residue" evidence="7">
    <location>
        <position position="1"/>
    </location>
</feature>
<feature type="non-terminal residue" evidence="7">
    <location>
        <position position="154"/>
    </location>
</feature>
<dbReference type="GO" id="GO:0008652">
    <property type="term" value="P:amino acid biosynthetic process"/>
    <property type="evidence" value="ECO:0007669"/>
    <property type="project" value="UniProtKB-KW"/>
</dbReference>
<gene>
    <name evidence="7" type="ORF">METZ01_LOCUS380482</name>
</gene>
<dbReference type="Gene3D" id="3.30.230.10">
    <property type="match status" value="1"/>
</dbReference>
<dbReference type="InterPro" id="IPR006204">
    <property type="entry name" value="GHMP_kinase_N_dom"/>
</dbReference>
<dbReference type="GO" id="GO:0005524">
    <property type="term" value="F:ATP binding"/>
    <property type="evidence" value="ECO:0007669"/>
    <property type="project" value="UniProtKB-KW"/>
</dbReference>
<dbReference type="PANTHER" id="PTHR20861">
    <property type="entry name" value="HOMOSERINE/4-DIPHOSPHOCYTIDYL-2-C-METHYL-D-ERYTHRITOL KINASE"/>
    <property type="match status" value="1"/>
</dbReference>
<evidence type="ECO:0000256" key="1">
    <source>
        <dbReference type="ARBA" id="ARBA00022605"/>
    </source>
</evidence>
<evidence type="ECO:0000313" key="7">
    <source>
        <dbReference type="EMBL" id="SVD27628.1"/>
    </source>
</evidence>
<proteinExistence type="predicted"/>
<reference evidence="7" key="1">
    <citation type="submission" date="2018-05" db="EMBL/GenBank/DDBJ databases">
        <authorList>
            <person name="Lanie J.A."/>
            <person name="Ng W.-L."/>
            <person name="Kazmierczak K.M."/>
            <person name="Andrzejewski T.M."/>
            <person name="Davidsen T.M."/>
            <person name="Wayne K.J."/>
            <person name="Tettelin H."/>
            <person name="Glass J.I."/>
            <person name="Rusch D."/>
            <person name="Podicherti R."/>
            <person name="Tsui H.-C.T."/>
            <person name="Winkler M.E."/>
        </authorList>
    </citation>
    <scope>NUCLEOTIDE SEQUENCE</scope>
</reference>
<dbReference type="AlphaFoldDB" id="A0A382U1T5"/>
<protein>
    <recommendedName>
        <fullName evidence="6">GHMP kinase N-terminal domain-containing protein</fullName>
    </recommendedName>
</protein>